<dbReference type="GO" id="GO:0006355">
    <property type="term" value="P:regulation of DNA-templated transcription"/>
    <property type="evidence" value="ECO:0007669"/>
    <property type="project" value="InterPro"/>
</dbReference>
<evidence type="ECO:0000259" key="5">
    <source>
        <dbReference type="PROSITE" id="PS51005"/>
    </source>
</evidence>
<dbReference type="Proteomes" id="UP001141552">
    <property type="component" value="Unassembled WGS sequence"/>
</dbReference>
<keyword evidence="7" id="KW-1185">Reference proteome</keyword>
<evidence type="ECO:0000256" key="4">
    <source>
        <dbReference type="ARBA" id="ARBA00023242"/>
    </source>
</evidence>
<dbReference type="InterPro" id="IPR036093">
    <property type="entry name" value="NAC_dom_sf"/>
</dbReference>
<keyword evidence="4" id="KW-0539">Nucleus</keyword>
<evidence type="ECO:0000256" key="2">
    <source>
        <dbReference type="ARBA" id="ARBA00023125"/>
    </source>
</evidence>
<dbReference type="AlphaFoldDB" id="A0A9Q0JHN1"/>
<dbReference type="GO" id="GO:0048731">
    <property type="term" value="P:system development"/>
    <property type="evidence" value="ECO:0007669"/>
    <property type="project" value="TreeGrafter"/>
</dbReference>
<dbReference type="InterPro" id="IPR003441">
    <property type="entry name" value="NAC-dom"/>
</dbReference>
<comment type="caution">
    <text evidence="6">The sequence shown here is derived from an EMBL/GenBank/DDBJ whole genome shotgun (WGS) entry which is preliminary data.</text>
</comment>
<dbReference type="OrthoDB" id="1848022at2759"/>
<evidence type="ECO:0000313" key="6">
    <source>
        <dbReference type="EMBL" id="KAJ4841427.1"/>
    </source>
</evidence>
<keyword evidence="1" id="KW-0805">Transcription regulation</keyword>
<evidence type="ECO:0000313" key="7">
    <source>
        <dbReference type="Proteomes" id="UP001141552"/>
    </source>
</evidence>
<proteinExistence type="predicted"/>
<keyword evidence="3" id="KW-0804">Transcription</keyword>
<reference evidence="6" key="2">
    <citation type="journal article" date="2023" name="Plants (Basel)">
        <title>Annotation of the Turnera subulata (Passifloraceae) Draft Genome Reveals the S-Locus Evolved after the Divergence of Turneroideae from Passifloroideae in a Stepwise Manner.</title>
        <authorList>
            <person name="Henning P.M."/>
            <person name="Roalson E.H."/>
            <person name="Mir W."/>
            <person name="McCubbin A.G."/>
            <person name="Shore J.S."/>
        </authorList>
    </citation>
    <scope>NUCLEOTIDE SEQUENCE</scope>
    <source>
        <strain evidence="6">F60SS</strain>
    </source>
</reference>
<sequence>MENDHGQQEIFRTLPVGYRFSPTNEELVTYYLMNKVLGNPVPPQDVIQEIDATELYAKPPQNIVTFSSGEREWYFFVHINEDFFDESISIRIVGDGIGFWKQTHGPEKPILNSEGNAFAFKFHFTYFSGSGSNPKKTHWKMEEYRLPMEFYTAKKFMVSKEGGMGVGKTEKRDGLS</sequence>
<dbReference type="SUPFAM" id="SSF101941">
    <property type="entry name" value="NAC domain"/>
    <property type="match status" value="1"/>
</dbReference>
<dbReference type="Pfam" id="PF02365">
    <property type="entry name" value="NAM"/>
    <property type="match status" value="1"/>
</dbReference>
<dbReference type="PANTHER" id="PTHR31719">
    <property type="entry name" value="NAC TRANSCRIPTION FACTOR 56"/>
    <property type="match status" value="1"/>
</dbReference>
<dbReference type="Gene3D" id="2.170.150.80">
    <property type="entry name" value="NAC domain"/>
    <property type="match status" value="1"/>
</dbReference>
<keyword evidence="2" id="KW-0238">DNA-binding</keyword>
<dbReference type="PANTHER" id="PTHR31719:SF123">
    <property type="entry name" value="NAC DOMAIN-CONTAINING PROTEIN"/>
    <property type="match status" value="1"/>
</dbReference>
<protein>
    <recommendedName>
        <fullName evidence="5">NAC domain-containing protein</fullName>
    </recommendedName>
</protein>
<name>A0A9Q0JHN1_9ROSI</name>
<evidence type="ECO:0000256" key="3">
    <source>
        <dbReference type="ARBA" id="ARBA00023163"/>
    </source>
</evidence>
<feature type="domain" description="NAC" evidence="5">
    <location>
        <begin position="14"/>
        <end position="172"/>
    </location>
</feature>
<evidence type="ECO:0000256" key="1">
    <source>
        <dbReference type="ARBA" id="ARBA00023015"/>
    </source>
</evidence>
<reference evidence="6" key="1">
    <citation type="submission" date="2022-02" db="EMBL/GenBank/DDBJ databases">
        <authorList>
            <person name="Henning P.M."/>
            <person name="McCubbin A.G."/>
            <person name="Shore J.S."/>
        </authorList>
    </citation>
    <scope>NUCLEOTIDE SEQUENCE</scope>
    <source>
        <strain evidence="6">F60SS</strain>
        <tissue evidence="6">Leaves</tissue>
    </source>
</reference>
<dbReference type="PROSITE" id="PS51005">
    <property type="entry name" value="NAC"/>
    <property type="match status" value="1"/>
</dbReference>
<dbReference type="EMBL" id="JAKUCV010002779">
    <property type="protein sequence ID" value="KAJ4841427.1"/>
    <property type="molecule type" value="Genomic_DNA"/>
</dbReference>
<dbReference type="GO" id="GO:0003677">
    <property type="term" value="F:DNA binding"/>
    <property type="evidence" value="ECO:0007669"/>
    <property type="project" value="UniProtKB-KW"/>
</dbReference>
<gene>
    <name evidence="6" type="ORF">Tsubulata_009066</name>
</gene>
<organism evidence="6 7">
    <name type="scientific">Turnera subulata</name>
    <dbReference type="NCBI Taxonomy" id="218843"/>
    <lineage>
        <taxon>Eukaryota</taxon>
        <taxon>Viridiplantae</taxon>
        <taxon>Streptophyta</taxon>
        <taxon>Embryophyta</taxon>
        <taxon>Tracheophyta</taxon>
        <taxon>Spermatophyta</taxon>
        <taxon>Magnoliopsida</taxon>
        <taxon>eudicotyledons</taxon>
        <taxon>Gunneridae</taxon>
        <taxon>Pentapetalae</taxon>
        <taxon>rosids</taxon>
        <taxon>fabids</taxon>
        <taxon>Malpighiales</taxon>
        <taxon>Passifloraceae</taxon>
        <taxon>Turnera</taxon>
    </lineage>
</organism>
<accession>A0A9Q0JHN1</accession>